<evidence type="ECO:0000256" key="1">
    <source>
        <dbReference type="ARBA" id="ARBA00004141"/>
    </source>
</evidence>
<evidence type="ECO:0000259" key="7">
    <source>
        <dbReference type="Pfam" id="PF02931"/>
    </source>
</evidence>
<evidence type="ECO:0000256" key="5">
    <source>
        <dbReference type="SAM" id="Phobius"/>
    </source>
</evidence>
<dbReference type="SUPFAM" id="SSF63712">
    <property type="entry name" value="Nicotinic receptor ligand binding domain-like"/>
    <property type="match status" value="1"/>
</dbReference>
<accession>A0ABN8IYX2</accession>
<evidence type="ECO:0000313" key="8">
    <source>
        <dbReference type="EMBL" id="CAH2068527.1"/>
    </source>
</evidence>
<dbReference type="SUPFAM" id="SSF90112">
    <property type="entry name" value="Neurotransmitter-gated ion-channel transmembrane pore"/>
    <property type="match status" value="1"/>
</dbReference>
<feature type="signal peptide" evidence="6">
    <location>
        <begin position="1"/>
        <end position="20"/>
    </location>
</feature>
<keyword evidence="4 5" id="KW-0472">Membrane</keyword>
<dbReference type="Gene3D" id="1.20.58.390">
    <property type="entry name" value="Neurotransmitter-gated ion-channel transmembrane domain"/>
    <property type="match status" value="1"/>
</dbReference>
<dbReference type="InterPro" id="IPR038050">
    <property type="entry name" value="Neuro_actylchol_rec"/>
</dbReference>
<dbReference type="EMBL" id="OW152817">
    <property type="protein sequence ID" value="CAH2068527.1"/>
    <property type="molecule type" value="Genomic_DNA"/>
</dbReference>
<feature type="chain" id="PRO_5046374046" description="Neurotransmitter-gated ion-channel ligand-binding domain-containing protein" evidence="6">
    <location>
        <begin position="21"/>
        <end position="422"/>
    </location>
</feature>
<keyword evidence="2 5" id="KW-0812">Transmembrane</keyword>
<dbReference type="InterPro" id="IPR006202">
    <property type="entry name" value="Neur_chan_lig-bd"/>
</dbReference>
<keyword evidence="9" id="KW-1185">Reference proteome</keyword>
<feature type="domain" description="Neurotransmitter-gated ion-channel ligand-binding" evidence="7">
    <location>
        <begin position="35"/>
        <end position="241"/>
    </location>
</feature>
<dbReference type="InterPro" id="IPR036734">
    <property type="entry name" value="Neur_chan_lig-bd_sf"/>
</dbReference>
<gene>
    <name evidence="8" type="ORF">IPOD504_LOCUS14393</name>
</gene>
<feature type="transmembrane region" description="Helical" evidence="5">
    <location>
        <begin position="394"/>
        <end position="418"/>
    </location>
</feature>
<protein>
    <recommendedName>
        <fullName evidence="7">Neurotransmitter-gated ion-channel ligand-binding domain-containing protein</fullName>
    </recommendedName>
</protein>
<organism evidence="8 9">
    <name type="scientific">Iphiclides podalirius</name>
    <name type="common">scarce swallowtail</name>
    <dbReference type="NCBI Taxonomy" id="110791"/>
    <lineage>
        <taxon>Eukaryota</taxon>
        <taxon>Metazoa</taxon>
        <taxon>Ecdysozoa</taxon>
        <taxon>Arthropoda</taxon>
        <taxon>Hexapoda</taxon>
        <taxon>Insecta</taxon>
        <taxon>Pterygota</taxon>
        <taxon>Neoptera</taxon>
        <taxon>Endopterygota</taxon>
        <taxon>Lepidoptera</taxon>
        <taxon>Glossata</taxon>
        <taxon>Ditrysia</taxon>
        <taxon>Papilionoidea</taxon>
        <taxon>Papilionidae</taxon>
        <taxon>Papilioninae</taxon>
        <taxon>Iphiclides</taxon>
    </lineage>
</organism>
<name>A0ABN8IYX2_9NEOP</name>
<dbReference type="PRINTS" id="PR00252">
    <property type="entry name" value="NRIONCHANNEL"/>
</dbReference>
<evidence type="ECO:0000256" key="3">
    <source>
        <dbReference type="ARBA" id="ARBA00022989"/>
    </source>
</evidence>
<dbReference type="Pfam" id="PF02931">
    <property type="entry name" value="Neur_chan_LBD"/>
    <property type="match status" value="1"/>
</dbReference>
<reference evidence="8" key="1">
    <citation type="submission" date="2022-03" db="EMBL/GenBank/DDBJ databases">
        <authorList>
            <person name="Martin H S."/>
        </authorList>
    </citation>
    <scope>NUCLEOTIDE SEQUENCE</scope>
</reference>
<evidence type="ECO:0000313" key="9">
    <source>
        <dbReference type="Proteomes" id="UP000837857"/>
    </source>
</evidence>
<keyword evidence="3 5" id="KW-1133">Transmembrane helix</keyword>
<comment type="subcellular location">
    <subcellularLocation>
        <location evidence="1">Membrane</location>
        <topology evidence="1">Multi-pass membrane protein</topology>
    </subcellularLocation>
</comment>
<keyword evidence="6" id="KW-0732">Signal</keyword>
<feature type="transmembrane region" description="Helical" evidence="5">
    <location>
        <begin position="246"/>
        <end position="266"/>
    </location>
</feature>
<evidence type="ECO:0000256" key="2">
    <source>
        <dbReference type="ARBA" id="ARBA00022692"/>
    </source>
</evidence>
<feature type="transmembrane region" description="Helical" evidence="5">
    <location>
        <begin position="273"/>
        <end position="293"/>
    </location>
</feature>
<dbReference type="InterPro" id="IPR036719">
    <property type="entry name" value="Neuro-gated_channel_TM_sf"/>
</dbReference>
<sequence>MFQFGTYFILVSYGVFSVDAYTCPPEREITLNDEARLHKDLLCAYDVDDRPVQDYKSPVTVKVRIALKYISFDSLEETFTMHSWMALSWKDEYLKWVPTDYGGIKEIQIESHEVWTPRLALFNADASLYPSDSFYTICLLSSDGTVTCVPPVAHTGICRTSLRRWPYDTQNCTLFFGSWMHTGEQVNFTFYRKQPVVLDDYQNGPGWRLMHVQNERLPGKYSCCPNTTYPMLKYTFVMKREAGGPAAIVVVPSIAIVILTLTSLVLDVRDNTRLFMICFSLFGHFTFLSEIGYDIPKHSSDTPIILLFVRDSMVVTLAAIVVTLFLMSLRRRTVSPPTWIVSVNRLASSGPGKYVVFTEFDPSGVTEAKSLSEEGDASNETGEKARAATDWIQFANLLNSVVFIISVIVYLVLIIAYIPHDY</sequence>
<dbReference type="InterPro" id="IPR006201">
    <property type="entry name" value="Neur_channel"/>
</dbReference>
<evidence type="ECO:0000256" key="4">
    <source>
        <dbReference type="ARBA" id="ARBA00023136"/>
    </source>
</evidence>
<dbReference type="Gene3D" id="2.70.170.10">
    <property type="entry name" value="Neurotransmitter-gated ion-channel ligand-binding domain"/>
    <property type="match status" value="1"/>
</dbReference>
<dbReference type="Proteomes" id="UP000837857">
    <property type="component" value="Chromosome 5"/>
</dbReference>
<evidence type="ECO:0000256" key="6">
    <source>
        <dbReference type="SAM" id="SignalP"/>
    </source>
</evidence>
<feature type="non-terminal residue" evidence="8">
    <location>
        <position position="422"/>
    </location>
</feature>
<feature type="transmembrane region" description="Helical" evidence="5">
    <location>
        <begin position="305"/>
        <end position="327"/>
    </location>
</feature>
<dbReference type="PANTHER" id="PTHR18945">
    <property type="entry name" value="NEUROTRANSMITTER GATED ION CHANNEL"/>
    <property type="match status" value="1"/>
</dbReference>
<dbReference type="CDD" id="cd18989">
    <property type="entry name" value="LGIC_ECD_cation"/>
    <property type="match status" value="1"/>
</dbReference>
<proteinExistence type="predicted"/>